<gene>
    <name evidence="2" type="ORF">EV215_0653</name>
</gene>
<organism evidence="2 3">
    <name type="scientific">Hypnocyclicus thermotrophus</name>
    <dbReference type="NCBI Taxonomy" id="1627895"/>
    <lineage>
        <taxon>Bacteria</taxon>
        <taxon>Fusobacteriati</taxon>
        <taxon>Fusobacteriota</taxon>
        <taxon>Fusobacteriia</taxon>
        <taxon>Fusobacteriales</taxon>
        <taxon>Fusobacteriaceae</taxon>
        <taxon>Hypnocyclicus</taxon>
    </lineage>
</organism>
<keyword evidence="3" id="KW-1185">Reference proteome</keyword>
<dbReference type="RefSeq" id="WP_134112548.1">
    <property type="nucleotide sequence ID" value="NZ_SOBG01000002.1"/>
</dbReference>
<proteinExistence type="predicted"/>
<comment type="caution">
    <text evidence="2">The sequence shown here is derived from an EMBL/GenBank/DDBJ whole genome shotgun (WGS) entry which is preliminary data.</text>
</comment>
<reference evidence="2 3" key="1">
    <citation type="submission" date="2019-03" db="EMBL/GenBank/DDBJ databases">
        <title>Genomic Encyclopedia of Type Strains, Phase IV (KMG-IV): sequencing the most valuable type-strain genomes for metagenomic binning, comparative biology and taxonomic classification.</title>
        <authorList>
            <person name="Goeker M."/>
        </authorList>
    </citation>
    <scope>NUCLEOTIDE SEQUENCE [LARGE SCALE GENOMIC DNA]</scope>
    <source>
        <strain evidence="2 3">DSM 100055</strain>
    </source>
</reference>
<evidence type="ECO:0000313" key="3">
    <source>
        <dbReference type="Proteomes" id="UP000294678"/>
    </source>
</evidence>
<keyword evidence="1" id="KW-0175">Coiled coil</keyword>
<dbReference type="EMBL" id="SOBG01000002">
    <property type="protein sequence ID" value="TDT71960.1"/>
    <property type="molecule type" value="Genomic_DNA"/>
</dbReference>
<protein>
    <submittedName>
        <fullName evidence="2">Uncharacterized protein</fullName>
    </submittedName>
</protein>
<evidence type="ECO:0000256" key="1">
    <source>
        <dbReference type="SAM" id="Coils"/>
    </source>
</evidence>
<accession>A0AA46DZW3</accession>
<sequence length="205" mass="24522">MEKLLKFIKEKYPENTIDISESIELLIDTIDNLRKEIKNIQEKIEEVMEKLSIDEEKIEEVKEENKKDIPNYSDYKVDNNIEHNLYEDFTYKKPFGFKLNENRVIKVSSWKELLVKTCEILISINENKFISFESNDAMKGKKRKVFSSDPNELRVPRKIGDKIYIETNQSANFIRDLIKKLLKEYNFKTIEYKVYLKADYTNLNK</sequence>
<feature type="coiled-coil region" evidence="1">
    <location>
        <begin position="23"/>
        <end position="64"/>
    </location>
</feature>
<evidence type="ECO:0000313" key="2">
    <source>
        <dbReference type="EMBL" id="TDT71960.1"/>
    </source>
</evidence>
<dbReference type="Proteomes" id="UP000294678">
    <property type="component" value="Unassembled WGS sequence"/>
</dbReference>
<name>A0AA46DZW3_9FUSO</name>
<dbReference type="AlphaFoldDB" id="A0AA46DZW3"/>